<evidence type="ECO:0000313" key="1">
    <source>
        <dbReference type="EnsemblPlants" id="AVESA.00010b.r2.3DG0565330.1.CDS"/>
    </source>
</evidence>
<reference evidence="1" key="2">
    <citation type="submission" date="2025-09" db="UniProtKB">
        <authorList>
            <consortium name="EnsemblPlants"/>
        </authorList>
    </citation>
    <scope>IDENTIFICATION</scope>
</reference>
<protein>
    <submittedName>
        <fullName evidence="1">Uncharacterized protein</fullName>
    </submittedName>
</protein>
<name>A0ACD5W6G2_AVESA</name>
<proteinExistence type="predicted"/>
<evidence type="ECO:0000313" key="2">
    <source>
        <dbReference type="Proteomes" id="UP001732700"/>
    </source>
</evidence>
<organism evidence="1 2">
    <name type="scientific">Avena sativa</name>
    <name type="common">Oat</name>
    <dbReference type="NCBI Taxonomy" id="4498"/>
    <lineage>
        <taxon>Eukaryota</taxon>
        <taxon>Viridiplantae</taxon>
        <taxon>Streptophyta</taxon>
        <taxon>Embryophyta</taxon>
        <taxon>Tracheophyta</taxon>
        <taxon>Spermatophyta</taxon>
        <taxon>Magnoliopsida</taxon>
        <taxon>Liliopsida</taxon>
        <taxon>Poales</taxon>
        <taxon>Poaceae</taxon>
        <taxon>BOP clade</taxon>
        <taxon>Pooideae</taxon>
        <taxon>Poodae</taxon>
        <taxon>Poeae</taxon>
        <taxon>Poeae Chloroplast Group 1 (Aveneae type)</taxon>
        <taxon>Aveninae</taxon>
        <taxon>Avena</taxon>
    </lineage>
</organism>
<sequence>MNKAKIKIALNEHGQPIGPDATEFANFIGTLVRKHIPPKTIDWRDVDEEKKLLVWDHLKEWKADLKKTKFDAELTDEELMKKHDERISEADWKDLLKYWRSPEFEARSAIAKENRAKSTVPHTAGSKSHAHVTQEMADELGYAPGRDEVFIRTHTLKKGPNKGQHVPQAAPIIRELLRAADEHPDWKENSLKEGDLFARVCGMKEPRGRVRVLGLGPTPQDVGTPGTRGKVSTRVLVEIVARREAEHRMSTLEEQMQQMEQQFNQMKEMMSASQGGHNLEAPSSQHGSTSRQNSRDELGQENDGEDGDQEDDEDDYVQRRFVANPKNSLTHQDESLIGMDVLLYTWTGPESLVAKATVLSVDPDTIVGGEPLGPATYEVIVNVAIKRDAILPYQYDDLLYISDAIARSIAWPSSKIKPYKPAVSSSSRR</sequence>
<reference evidence="1" key="1">
    <citation type="submission" date="2021-05" db="EMBL/GenBank/DDBJ databases">
        <authorList>
            <person name="Scholz U."/>
            <person name="Mascher M."/>
            <person name="Fiebig A."/>
        </authorList>
    </citation>
    <scope>NUCLEOTIDE SEQUENCE [LARGE SCALE GENOMIC DNA]</scope>
</reference>
<keyword evidence="2" id="KW-1185">Reference proteome</keyword>
<accession>A0ACD5W6G2</accession>
<dbReference type="Proteomes" id="UP001732700">
    <property type="component" value="Chromosome 3D"/>
</dbReference>
<dbReference type="EnsemblPlants" id="AVESA.00010b.r2.3DG0565330.1">
    <property type="protein sequence ID" value="AVESA.00010b.r2.3DG0565330.1.CDS"/>
    <property type="gene ID" value="AVESA.00010b.r2.3DG0565330"/>
</dbReference>